<dbReference type="SUPFAM" id="SSF52540">
    <property type="entry name" value="P-loop containing nucleoside triphosphate hydrolases"/>
    <property type="match status" value="1"/>
</dbReference>
<protein>
    <submittedName>
        <fullName evidence="2">ParA-like protein</fullName>
    </submittedName>
</protein>
<evidence type="ECO:0000259" key="1">
    <source>
        <dbReference type="Pfam" id="PF01656"/>
    </source>
</evidence>
<evidence type="ECO:0000313" key="2">
    <source>
        <dbReference type="EMBL" id="GAC85197.1"/>
    </source>
</evidence>
<reference evidence="2 3" key="1">
    <citation type="submission" date="2013-02" db="EMBL/GenBank/DDBJ databases">
        <title>Whole genome shotgun sequence of Gordonia paraffinivorans NBRC 108238.</title>
        <authorList>
            <person name="Isaki-Nakamura S."/>
            <person name="Hosoyama A."/>
            <person name="Tsuchikane K."/>
            <person name="Ando Y."/>
            <person name="Baba S."/>
            <person name="Ohji S."/>
            <person name="Hamada M."/>
            <person name="Tamura T."/>
            <person name="Yamazoe A."/>
            <person name="Yamazaki S."/>
            <person name="Fujita N."/>
        </authorList>
    </citation>
    <scope>NUCLEOTIDE SEQUENCE [LARGE SCALE GENOMIC DNA]</scope>
    <source>
        <strain evidence="2 3">NBRC 108238</strain>
    </source>
</reference>
<dbReference type="PANTHER" id="PTHR13696">
    <property type="entry name" value="P-LOOP CONTAINING NUCLEOSIDE TRIPHOSPHATE HYDROLASE"/>
    <property type="match status" value="1"/>
</dbReference>
<dbReference type="InterPro" id="IPR002586">
    <property type="entry name" value="CobQ/CobB/MinD/ParA_Nub-bd_dom"/>
</dbReference>
<dbReference type="PIRSF" id="PIRSF009320">
    <property type="entry name" value="Nuc_binding_HP_1000"/>
    <property type="match status" value="1"/>
</dbReference>
<dbReference type="CDD" id="cd02042">
    <property type="entry name" value="ParAB_family"/>
    <property type="match status" value="1"/>
</dbReference>
<dbReference type="InterPro" id="IPR027417">
    <property type="entry name" value="P-loop_NTPase"/>
</dbReference>
<dbReference type="Proteomes" id="UP000035021">
    <property type="component" value="Unassembled WGS sequence"/>
</dbReference>
<keyword evidence="3" id="KW-1185">Reference proteome</keyword>
<gene>
    <name evidence="2" type="ORF">GP2_031_00080</name>
</gene>
<comment type="caution">
    <text evidence="2">The sequence shown here is derived from an EMBL/GenBank/DDBJ whole genome shotgun (WGS) entry which is preliminary data.</text>
</comment>
<dbReference type="InterPro" id="IPR050678">
    <property type="entry name" value="DNA_Partitioning_ATPase"/>
</dbReference>
<evidence type="ECO:0000313" key="3">
    <source>
        <dbReference type="Proteomes" id="UP000035021"/>
    </source>
</evidence>
<sequence>MIVSVVNTKGGVSKTTTSVFLASELARREPDRQIVLADLDKQGSATEWADRAHDNGDPFPFKVIVSNVKRLPRIAQEMGPEAALFIDTPPGDSAVIQAAIEMSDFVIVPTQAAGLDLSRVWETLPVITTQMYAVLITSARLGTKLLTDTIATLEEQGISRFDTIVPLREHIRTAYGLRPPHDVAYSDVLTEMLEALKEEVE</sequence>
<dbReference type="EMBL" id="BAOQ01000031">
    <property type="protein sequence ID" value="GAC85197.1"/>
    <property type="molecule type" value="Genomic_DNA"/>
</dbReference>
<dbReference type="Gene3D" id="3.40.50.300">
    <property type="entry name" value="P-loop containing nucleotide triphosphate hydrolases"/>
    <property type="match status" value="1"/>
</dbReference>
<dbReference type="RefSeq" id="WP_006901422.1">
    <property type="nucleotide sequence ID" value="NZ_BAOQ01000031.1"/>
</dbReference>
<feature type="domain" description="CobQ/CobB/MinD/ParA nucleotide binding" evidence="1">
    <location>
        <begin position="4"/>
        <end position="174"/>
    </location>
</feature>
<accession>A0ABQ0INR7</accession>
<dbReference type="Pfam" id="PF01656">
    <property type="entry name" value="CbiA"/>
    <property type="match status" value="1"/>
</dbReference>
<organism evidence="2 3">
    <name type="scientific">Gordonia paraffinivorans NBRC 108238</name>
    <dbReference type="NCBI Taxonomy" id="1223543"/>
    <lineage>
        <taxon>Bacteria</taxon>
        <taxon>Bacillati</taxon>
        <taxon>Actinomycetota</taxon>
        <taxon>Actinomycetes</taxon>
        <taxon>Mycobacteriales</taxon>
        <taxon>Gordoniaceae</taxon>
        <taxon>Gordonia</taxon>
    </lineage>
</organism>
<proteinExistence type="predicted"/>
<name>A0ABQ0INR7_9ACTN</name>
<dbReference type="PANTHER" id="PTHR13696:SF52">
    <property type="entry name" value="PARA FAMILY PROTEIN CT_582"/>
    <property type="match status" value="1"/>
</dbReference>